<keyword evidence="3" id="KW-0732">Signal</keyword>
<evidence type="ECO:0000256" key="3">
    <source>
        <dbReference type="ARBA" id="ARBA00022729"/>
    </source>
</evidence>
<protein>
    <submittedName>
        <fullName evidence="4">ABC transporter substrate-binding protein</fullName>
    </submittedName>
</protein>
<dbReference type="Gene3D" id="3.40.190.10">
    <property type="entry name" value="Periplasmic binding protein-like II"/>
    <property type="match status" value="2"/>
</dbReference>
<evidence type="ECO:0000313" key="4">
    <source>
        <dbReference type="EMBL" id="MDG0810239.1"/>
    </source>
</evidence>
<dbReference type="PANTHER" id="PTHR30061">
    <property type="entry name" value="MALTOSE-BINDING PERIPLASMIC PROTEIN"/>
    <property type="match status" value="1"/>
</dbReference>
<accession>A0A9X4QTB7</accession>
<dbReference type="AlphaFoldDB" id="A0A9X4QTB7"/>
<keyword evidence="5" id="KW-1185">Reference proteome</keyword>
<dbReference type="InterPro" id="IPR006059">
    <property type="entry name" value="SBP"/>
</dbReference>
<dbReference type="GO" id="GO:0042956">
    <property type="term" value="P:maltodextrin transmembrane transport"/>
    <property type="evidence" value="ECO:0007669"/>
    <property type="project" value="TreeGrafter"/>
</dbReference>
<evidence type="ECO:0000313" key="5">
    <source>
        <dbReference type="Proteomes" id="UP001153404"/>
    </source>
</evidence>
<dbReference type="EMBL" id="JAPDIA010000003">
    <property type="protein sequence ID" value="MDG0810239.1"/>
    <property type="molecule type" value="Genomic_DNA"/>
</dbReference>
<comment type="similarity">
    <text evidence="1">Belongs to the bacterial solute-binding protein 1 family.</text>
</comment>
<dbReference type="GO" id="GO:0055052">
    <property type="term" value="C:ATP-binding cassette (ABC) transporter complex, substrate-binding subunit-containing"/>
    <property type="evidence" value="ECO:0007669"/>
    <property type="project" value="TreeGrafter"/>
</dbReference>
<organism evidence="4 5">
    <name type="scientific">Cohnella rhizosphaerae</name>
    <dbReference type="NCBI Taxonomy" id="1457232"/>
    <lineage>
        <taxon>Bacteria</taxon>
        <taxon>Bacillati</taxon>
        <taxon>Bacillota</taxon>
        <taxon>Bacilli</taxon>
        <taxon>Bacillales</taxon>
        <taxon>Paenibacillaceae</taxon>
        <taxon>Cohnella</taxon>
    </lineage>
</organism>
<dbReference type="Pfam" id="PF13416">
    <property type="entry name" value="SBP_bac_8"/>
    <property type="match status" value="1"/>
</dbReference>
<keyword evidence="2" id="KW-0813">Transport</keyword>
<dbReference type="PANTHER" id="PTHR30061:SF50">
    <property type="entry name" value="MALTOSE_MALTODEXTRIN-BINDING PERIPLASMIC PROTEIN"/>
    <property type="match status" value="1"/>
</dbReference>
<evidence type="ECO:0000256" key="2">
    <source>
        <dbReference type="ARBA" id="ARBA00022448"/>
    </source>
</evidence>
<dbReference type="SUPFAM" id="SSF53850">
    <property type="entry name" value="Periplasmic binding protein-like II"/>
    <property type="match status" value="1"/>
</dbReference>
<evidence type="ECO:0000256" key="1">
    <source>
        <dbReference type="ARBA" id="ARBA00008520"/>
    </source>
</evidence>
<dbReference type="PROSITE" id="PS00018">
    <property type="entry name" value="EF_HAND_1"/>
    <property type="match status" value="1"/>
</dbReference>
<dbReference type="Proteomes" id="UP001153404">
    <property type="component" value="Unassembled WGS sequence"/>
</dbReference>
<sequence length="285" mass="32203">MRWLKKAKAAGYVPFSIQNSMDWNIGWFAGDLFGYLWKSRQGELDLNQSGKVELNEWAIAVMEDKVTAEAPELKEYLRFIGELVPYLNEGFNSASWEFEGIFNEGKSAMTLNGSWYPNQHKEGGFPVNYGVAPIPYLDKAYSQFGGDKRFNYKIGSTPNFAISRNAEKNKADAAALNFLQYMSAPDGGAKVLAEDLNLIPVVQGVEVPDILKPIMATFGTDDKLEFLANELTPEQKDKWFKNLQDYMAGRIKADKFLAEYGKDLKKYAAEAIKNHPEWKADSYLK</sequence>
<comment type="caution">
    <text evidence="4">The sequence shown here is derived from an EMBL/GenBank/DDBJ whole genome shotgun (WGS) entry which is preliminary data.</text>
</comment>
<proteinExistence type="inferred from homology"/>
<dbReference type="RefSeq" id="WP_277531949.1">
    <property type="nucleotide sequence ID" value="NZ_JAPDIA010000003.1"/>
</dbReference>
<dbReference type="GO" id="GO:0015768">
    <property type="term" value="P:maltose transport"/>
    <property type="evidence" value="ECO:0007669"/>
    <property type="project" value="TreeGrafter"/>
</dbReference>
<reference evidence="4" key="1">
    <citation type="submission" date="2022-10" db="EMBL/GenBank/DDBJ databases">
        <title>Comparative genomic analysis of Cohnella hashimotonis sp. nov., isolated from the International Space Station.</title>
        <authorList>
            <person name="Simpson A."/>
            <person name="Venkateswaran K."/>
        </authorList>
    </citation>
    <scope>NUCLEOTIDE SEQUENCE</scope>
    <source>
        <strain evidence="4">DSM 28161</strain>
    </source>
</reference>
<dbReference type="GO" id="GO:1901982">
    <property type="term" value="F:maltose binding"/>
    <property type="evidence" value="ECO:0007669"/>
    <property type="project" value="TreeGrafter"/>
</dbReference>
<dbReference type="InterPro" id="IPR018247">
    <property type="entry name" value="EF_Hand_1_Ca_BS"/>
</dbReference>
<gene>
    <name evidence="4" type="ORF">OMP40_13465</name>
</gene>
<name>A0A9X4QTB7_9BACL</name>